<protein>
    <submittedName>
        <fullName evidence="2">Replication protein VP4</fullName>
    </submittedName>
</protein>
<organism evidence="2">
    <name type="scientific">Gokushovirinae environmental samples</name>
    <dbReference type="NCBI Taxonomy" id="1478972"/>
    <lineage>
        <taxon>Viruses</taxon>
        <taxon>Monodnaviria</taxon>
        <taxon>Sangervirae</taxon>
        <taxon>Phixviricota</taxon>
        <taxon>Malgrandaviricetes</taxon>
        <taxon>Petitvirales</taxon>
        <taxon>Microviridae</taxon>
        <taxon>environmental samples</taxon>
    </lineage>
</organism>
<sequence>MACFKPRAAFRPPDGGPLAFHHRKNYTLMTIRCGNCIGCMIDDSRDWAARCMHEAKLHTHNCFLTLTFNDEHLPNSYSLDHRYFQLFIKKLREAALQGEVWGPSHENANAILHSRHGGSLHTSGQTERAIIRYHMCGEYGPLNGRQHYHANMFGINFADRKRWKTTPAGYVIYKSETLDKIWGNGYASIGQLTWQTAAYTARYNMKKAGEKNKKWEILNPDTGEIILREPEYQKMSRNPGIGKDWIKQFKTDVYPRGTILVNGAEVTTPRFYDDYYRTIDEDAYQRLKSHRQHEQGQRPVELTKNRIIAEETVTRAKLAFLKRQGQF</sequence>
<reference evidence="2" key="1">
    <citation type="submission" date="2018-03" db="EMBL/GenBank/DDBJ databases">
        <title>Twenty-four Novel Viral Genomes identified from the Dushanzi Mud Volcanic Sediment in Xinjiang, China.</title>
        <authorList>
            <person name="Han L."/>
        </authorList>
    </citation>
    <scope>NUCLEOTIDE SEQUENCE</scope>
</reference>
<feature type="domain" description="Replication-associated protein ORF2/G2P" evidence="1">
    <location>
        <begin position="61"/>
        <end position="207"/>
    </location>
</feature>
<accession>A0A2R3UA95</accession>
<name>A0A2R3UA95_9VIRU</name>
<dbReference type="Pfam" id="PF23343">
    <property type="entry name" value="REP_ORF2-G2P"/>
    <property type="match status" value="1"/>
</dbReference>
<evidence type="ECO:0000313" key="2">
    <source>
        <dbReference type="EMBL" id="AVQ10158.1"/>
    </source>
</evidence>
<evidence type="ECO:0000259" key="1">
    <source>
        <dbReference type="Pfam" id="PF23343"/>
    </source>
</evidence>
<proteinExistence type="predicted"/>
<dbReference type="InterPro" id="IPR056906">
    <property type="entry name" value="ORF2/G2P_dom"/>
</dbReference>
<dbReference type="EMBL" id="MH029513">
    <property type="protein sequence ID" value="AVQ10158.1"/>
    <property type="molecule type" value="Genomic_DNA"/>
</dbReference>